<evidence type="ECO:0000313" key="1">
    <source>
        <dbReference type="EMBL" id="KAG7297580.1"/>
    </source>
</evidence>
<gene>
    <name evidence="1" type="ORF">JYU34_019626</name>
</gene>
<accession>A0ABQ7PX67</accession>
<evidence type="ECO:0000313" key="2">
    <source>
        <dbReference type="Proteomes" id="UP000823941"/>
    </source>
</evidence>
<dbReference type="EMBL" id="JAHIBW010000026">
    <property type="protein sequence ID" value="KAG7297580.1"/>
    <property type="molecule type" value="Genomic_DNA"/>
</dbReference>
<reference evidence="1 2" key="1">
    <citation type="submission" date="2021-06" db="EMBL/GenBank/DDBJ databases">
        <title>A haploid diamondback moth (Plutella xylostella L.) genome assembly resolves 31 chromosomes and identifies a diamide resistance mutation.</title>
        <authorList>
            <person name="Ward C.M."/>
            <person name="Perry K.D."/>
            <person name="Baker G."/>
            <person name="Powis K."/>
            <person name="Heckel D.G."/>
            <person name="Baxter S.W."/>
        </authorList>
    </citation>
    <scope>NUCLEOTIDE SEQUENCE [LARGE SCALE GENOMIC DNA]</scope>
    <source>
        <strain evidence="1 2">LV</strain>
        <tissue evidence="1">Single pupa</tissue>
    </source>
</reference>
<comment type="caution">
    <text evidence="1">The sequence shown here is derived from an EMBL/GenBank/DDBJ whole genome shotgun (WGS) entry which is preliminary data.</text>
</comment>
<dbReference type="Proteomes" id="UP000823941">
    <property type="component" value="Chromosome 26"/>
</dbReference>
<name>A0ABQ7PX67_PLUXY</name>
<sequence>MWNVDNGRLHLQGIVIAHPPRHRHSLLNTAALRQCHTQSLSQVKLCQEVGKTMSHLSQD</sequence>
<keyword evidence="2" id="KW-1185">Reference proteome</keyword>
<organism evidence="1 2">
    <name type="scientific">Plutella xylostella</name>
    <name type="common">Diamondback moth</name>
    <name type="synonym">Plutella maculipennis</name>
    <dbReference type="NCBI Taxonomy" id="51655"/>
    <lineage>
        <taxon>Eukaryota</taxon>
        <taxon>Metazoa</taxon>
        <taxon>Ecdysozoa</taxon>
        <taxon>Arthropoda</taxon>
        <taxon>Hexapoda</taxon>
        <taxon>Insecta</taxon>
        <taxon>Pterygota</taxon>
        <taxon>Neoptera</taxon>
        <taxon>Endopterygota</taxon>
        <taxon>Lepidoptera</taxon>
        <taxon>Glossata</taxon>
        <taxon>Ditrysia</taxon>
        <taxon>Yponomeutoidea</taxon>
        <taxon>Plutellidae</taxon>
        <taxon>Plutella</taxon>
    </lineage>
</organism>
<protein>
    <submittedName>
        <fullName evidence="1">Uncharacterized protein</fullName>
    </submittedName>
</protein>
<proteinExistence type="predicted"/>